<dbReference type="EMBL" id="CP019236">
    <property type="protein sequence ID" value="APW36978.1"/>
    <property type="molecule type" value="Genomic_DNA"/>
</dbReference>
<evidence type="ECO:0000256" key="1">
    <source>
        <dbReference type="SAM" id="Phobius"/>
    </source>
</evidence>
<evidence type="ECO:0000313" key="3">
    <source>
        <dbReference type="Proteomes" id="UP000186609"/>
    </source>
</evidence>
<dbReference type="STRING" id="1842727.RD110_07005"/>
<protein>
    <submittedName>
        <fullName evidence="2">DUF4845 domain-containing protein</fullName>
    </submittedName>
</protein>
<reference evidence="2 3" key="1">
    <citation type="submission" date="2017-01" db="EMBL/GenBank/DDBJ databases">
        <authorList>
            <person name="Mah S.A."/>
            <person name="Swanson W.J."/>
            <person name="Moy G.W."/>
            <person name="Vacquier V.D."/>
        </authorList>
    </citation>
    <scope>NUCLEOTIDE SEQUENCE [LARGE SCALE GENOMIC DNA]</scope>
    <source>
        <strain evidence="2 3">DCY110</strain>
    </source>
</reference>
<dbReference type="RefSeq" id="WP_076197975.1">
    <property type="nucleotide sequence ID" value="NZ_CP019236.1"/>
</dbReference>
<keyword evidence="1" id="KW-0812">Transmembrane</keyword>
<dbReference type="Proteomes" id="UP000186609">
    <property type="component" value="Chromosome"/>
</dbReference>
<name>A0A1P8JTA8_9BURK</name>
<accession>A0A1P8JTA8</accession>
<gene>
    <name evidence="2" type="ORF">RD110_07005</name>
</gene>
<feature type="transmembrane region" description="Helical" evidence="1">
    <location>
        <begin position="12"/>
        <end position="32"/>
    </location>
</feature>
<dbReference type="OrthoDB" id="9133279at2"/>
<proteinExistence type="predicted"/>
<dbReference type="InterPro" id="IPR032314">
    <property type="entry name" value="DUF4845"/>
</dbReference>
<evidence type="ECO:0000313" key="2">
    <source>
        <dbReference type="EMBL" id="APW36978.1"/>
    </source>
</evidence>
<keyword evidence="1" id="KW-0472">Membrane</keyword>
<organism evidence="2 3">
    <name type="scientific">Rhodoferax koreensis</name>
    <dbReference type="NCBI Taxonomy" id="1842727"/>
    <lineage>
        <taxon>Bacteria</taxon>
        <taxon>Pseudomonadati</taxon>
        <taxon>Pseudomonadota</taxon>
        <taxon>Betaproteobacteria</taxon>
        <taxon>Burkholderiales</taxon>
        <taxon>Comamonadaceae</taxon>
        <taxon>Rhodoferax</taxon>
    </lineage>
</organism>
<dbReference type="AlphaFoldDB" id="A0A1P8JTA8"/>
<dbReference type="Pfam" id="PF16137">
    <property type="entry name" value="DUF4845"/>
    <property type="match status" value="1"/>
</dbReference>
<keyword evidence="1" id="KW-1133">Transmembrane helix</keyword>
<sequence>MKYPPKRNQRGISFLGLVVMVALGVSIFIVGAKVVPTVIEHQAILKAVEKAKTGNTVPEVRSIFDKAATIDDISSISGKDLDVSKNGDKVVVSFAYNKEIELFGPAYLLIKYAGHSK</sequence>
<dbReference type="KEGG" id="rhy:RD110_07005"/>
<keyword evidence="3" id="KW-1185">Reference proteome</keyword>